<comment type="caution">
    <text evidence="6">The sequence shown here is derived from an EMBL/GenBank/DDBJ whole genome shotgun (WGS) entry which is preliminary data.</text>
</comment>
<dbReference type="InterPro" id="IPR050683">
    <property type="entry name" value="Bact_Polysacc_Export_ATP-bd"/>
</dbReference>
<dbReference type="Pfam" id="PF14524">
    <property type="entry name" value="Wzt_C"/>
    <property type="match status" value="1"/>
</dbReference>
<keyword evidence="4 6" id="KW-0067">ATP-binding</keyword>
<dbReference type="InterPro" id="IPR029439">
    <property type="entry name" value="Wzt_C"/>
</dbReference>
<dbReference type="GO" id="GO:0140359">
    <property type="term" value="F:ABC-type transporter activity"/>
    <property type="evidence" value="ECO:0007669"/>
    <property type="project" value="InterPro"/>
</dbReference>
<evidence type="ECO:0000256" key="2">
    <source>
        <dbReference type="ARBA" id="ARBA00022448"/>
    </source>
</evidence>
<dbReference type="GO" id="GO:0005524">
    <property type="term" value="F:ATP binding"/>
    <property type="evidence" value="ECO:0007669"/>
    <property type="project" value="UniProtKB-KW"/>
</dbReference>
<dbReference type="PANTHER" id="PTHR46743:SF2">
    <property type="entry name" value="TEICHOIC ACIDS EXPORT ATP-BINDING PROTEIN TAGH"/>
    <property type="match status" value="1"/>
</dbReference>
<keyword evidence="3" id="KW-0547">Nucleotide-binding</keyword>
<keyword evidence="7" id="KW-1185">Reference proteome</keyword>
<dbReference type="InterPro" id="IPR003593">
    <property type="entry name" value="AAA+_ATPase"/>
</dbReference>
<dbReference type="Gene3D" id="2.70.50.60">
    <property type="entry name" value="abc- transporter (atp binding component) like domain"/>
    <property type="match status" value="1"/>
</dbReference>
<comment type="similarity">
    <text evidence="1">Belongs to the ABC transporter superfamily.</text>
</comment>
<name>A0A9X5BC86_9FIRM</name>
<dbReference type="SMART" id="SM00382">
    <property type="entry name" value="AAA"/>
    <property type="match status" value="1"/>
</dbReference>
<dbReference type="PANTHER" id="PTHR46743">
    <property type="entry name" value="TEICHOIC ACIDS EXPORT ATP-BINDING PROTEIN TAGH"/>
    <property type="match status" value="1"/>
</dbReference>
<dbReference type="GO" id="GO:0016020">
    <property type="term" value="C:membrane"/>
    <property type="evidence" value="ECO:0007669"/>
    <property type="project" value="InterPro"/>
</dbReference>
<dbReference type="Gene3D" id="3.40.50.300">
    <property type="entry name" value="P-loop containing nucleotide triphosphate hydrolases"/>
    <property type="match status" value="1"/>
</dbReference>
<dbReference type="CDD" id="cd03220">
    <property type="entry name" value="ABC_KpsT_Wzt"/>
    <property type="match status" value="1"/>
</dbReference>
<evidence type="ECO:0000313" key="6">
    <source>
        <dbReference type="EMBL" id="NBJ91339.1"/>
    </source>
</evidence>
<keyword evidence="2" id="KW-0813">Transport</keyword>
<evidence type="ECO:0000259" key="5">
    <source>
        <dbReference type="PROSITE" id="PS50893"/>
    </source>
</evidence>
<reference evidence="6" key="1">
    <citation type="submission" date="2018-09" db="EMBL/GenBank/DDBJ databases">
        <title>Murine metabolic-syndrome-specific gut microbial biobank.</title>
        <authorList>
            <person name="Liu C."/>
        </authorList>
    </citation>
    <scope>NUCLEOTIDE SEQUENCE</scope>
    <source>
        <strain evidence="6">D42-62</strain>
    </source>
</reference>
<dbReference type="Pfam" id="PF00005">
    <property type="entry name" value="ABC_tran"/>
    <property type="match status" value="1"/>
</dbReference>
<evidence type="ECO:0000256" key="3">
    <source>
        <dbReference type="ARBA" id="ARBA00022741"/>
    </source>
</evidence>
<dbReference type="InterPro" id="IPR015860">
    <property type="entry name" value="ABC_transpr_TagH-like"/>
</dbReference>
<accession>A0A9X5BC86</accession>
<evidence type="ECO:0000256" key="1">
    <source>
        <dbReference type="ARBA" id="ARBA00005417"/>
    </source>
</evidence>
<dbReference type="Proteomes" id="UP001154420">
    <property type="component" value="Unassembled WGS sequence"/>
</dbReference>
<sequence length="433" mass="49208">MNDIMIDVKEVTKIYKIYNRTRDRILDAAFPFLHIKHTDFYALSHVSFQVHKGEIVGIIGKNGSGKSTILKIITGVLIPSGGSVIVNGRISSILELGTGFNMDYTGIENIYLNGIILGISREEMKKRIPQILEFADIGDFVYQPVKNYSSGMFVRLAFAVAINVDPDILIVDEALAVGDTAFQAKCMAKMEQLMKSGTTILFVTHDMNTVRTLCKRCVYLENGRILSEGPAAELADLYLHKTRVSMNQEHLEIMERQKEIQKERKGKNIDYNNEFARKVDIFREGTGEVRFIACKVFNENGKEEYYIKYNEKVTIEMQIEFFEDIEVGLGYHIRDNKNMELLGSTLALEKIGKGVIKGKRGERFRIKFRTLLPILEGVYNIMLVMSVPVIANKTVLFVDLVNNAAIFEVGENIETKLWNKVHLDNEVTVERIN</sequence>
<dbReference type="EMBL" id="QZDT01000001">
    <property type="protein sequence ID" value="NBJ91339.1"/>
    <property type="molecule type" value="Genomic_DNA"/>
</dbReference>
<dbReference type="RefSeq" id="WP_160558411.1">
    <property type="nucleotide sequence ID" value="NZ_QZDT01000001.1"/>
</dbReference>
<protein>
    <submittedName>
        <fullName evidence="6">ABC transporter ATP-binding protein</fullName>
    </submittedName>
</protein>
<dbReference type="InterPro" id="IPR027417">
    <property type="entry name" value="P-loop_NTPase"/>
</dbReference>
<dbReference type="GO" id="GO:0016887">
    <property type="term" value="F:ATP hydrolysis activity"/>
    <property type="evidence" value="ECO:0007669"/>
    <property type="project" value="InterPro"/>
</dbReference>
<evidence type="ECO:0000256" key="4">
    <source>
        <dbReference type="ARBA" id="ARBA00022840"/>
    </source>
</evidence>
<dbReference type="AlphaFoldDB" id="A0A9X5BC86"/>
<evidence type="ECO:0000313" key="7">
    <source>
        <dbReference type="Proteomes" id="UP001154420"/>
    </source>
</evidence>
<proteinExistence type="inferred from homology"/>
<dbReference type="InterPro" id="IPR017871">
    <property type="entry name" value="ABC_transporter-like_CS"/>
</dbReference>
<dbReference type="InterPro" id="IPR003439">
    <property type="entry name" value="ABC_transporter-like_ATP-bd"/>
</dbReference>
<feature type="domain" description="ABC transporter" evidence="5">
    <location>
        <begin position="23"/>
        <end position="247"/>
    </location>
</feature>
<organism evidence="6 7">
    <name type="scientific">Parablautia muri</name>
    <dbReference type="NCBI Taxonomy" id="2320879"/>
    <lineage>
        <taxon>Bacteria</taxon>
        <taxon>Bacillati</taxon>
        <taxon>Bacillota</taxon>
        <taxon>Clostridia</taxon>
        <taxon>Lachnospirales</taxon>
        <taxon>Lachnospiraceae</taxon>
        <taxon>Parablautia</taxon>
    </lineage>
</organism>
<dbReference type="PROSITE" id="PS50893">
    <property type="entry name" value="ABC_TRANSPORTER_2"/>
    <property type="match status" value="1"/>
</dbReference>
<gene>
    <name evidence="6" type="ORF">D5281_01745</name>
</gene>
<dbReference type="SUPFAM" id="SSF52540">
    <property type="entry name" value="P-loop containing nucleoside triphosphate hydrolases"/>
    <property type="match status" value="1"/>
</dbReference>
<dbReference type="PROSITE" id="PS00211">
    <property type="entry name" value="ABC_TRANSPORTER_1"/>
    <property type="match status" value="1"/>
</dbReference>
<dbReference type="CDD" id="cd10147">
    <property type="entry name" value="Wzt_C-like"/>
    <property type="match status" value="1"/>
</dbReference>
<dbReference type="OrthoDB" id="9778870at2"/>